<dbReference type="PANTHER" id="PTHR33823">
    <property type="entry name" value="RNA POLYMERASE-BINDING TRANSCRIPTION FACTOR DKSA-RELATED"/>
    <property type="match status" value="1"/>
</dbReference>
<dbReference type="Pfam" id="PF01258">
    <property type="entry name" value="zf-dskA_traR"/>
    <property type="match status" value="1"/>
</dbReference>
<keyword evidence="2" id="KW-0863">Zinc-finger</keyword>
<feature type="domain" description="Zinc finger DksA/TraR C4-type" evidence="5">
    <location>
        <begin position="80"/>
        <end position="108"/>
    </location>
</feature>
<evidence type="ECO:0000256" key="3">
    <source>
        <dbReference type="ARBA" id="ARBA00022833"/>
    </source>
</evidence>
<dbReference type="GO" id="GO:0008270">
    <property type="term" value="F:zinc ion binding"/>
    <property type="evidence" value="ECO:0007669"/>
    <property type="project" value="UniProtKB-KW"/>
</dbReference>
<sequence length="110" mass="12532">MAELNKVEIKVQITSEIEKTEKLIQEYTELTKPIEPENAIGRISRMDAINNKSVTEATLRKAKEKLEKLKFALTKVNDDDFGRCIKCKKPIPLGRILIMPQARTCVNCSQ</sequence>
<evidence type="ECO:0000256" key="1">
    <source>
        <dbReference type="ARBA" id="ARBA00022723"/>
    </source>
</evidence>
<name>A0A0D8J421_9BACT</name>
<dbReference type="Proteomes" id="UP000032544">
    <property type="component" value="Unassembled WGS sequence"/>
</dbReference>
<keyword evidence="1" id="KW-0479">Metal-binding</keyword>
<organism evidence="6 7">
    <name type="scientific">Draconibacterium sediminis</name>
    <dbReference type="NCBI Taxonomy" id="1544798"/>
    <lineage>
        <taxon>Bacteria</taxon>
        <taxon>Pseudomonadati</taxon>
        <taxon>Bacteroidota</taxon>
        <taxon>Bacteroidia</taxon>
        <taxon>Marinilabiliales</taxon>
        <taxon>Prolixibacteraceae</taxon>
        <taxon>Draconibacterium</taxon>
    </lineage>
</organism>
<dbReference type="PATRIC" id="fig|1544798.3.peg.2153"/>
<evidence type="ECO:0000313" key="7">
    <source>
        <dbReference type="Proteomes" id="UP000032544"/>
    </source>
</evidence>
<dbReference type="STRING" id="1544798.LH29_24120"/>
<keyword evidence="3" id="KW-0862">Zinc</keyword>
<dbReference type="InterPro" id="IPR000962">
    <property type="entry name" value="Znf_DskA_TraR"/>
</dbReference>
<evidence type="ECO:0000256" key="4">
    <source>
        <dbReference type="PROSITE-ProRule" id="PRU00510"/>
    </source>
</evidence>
<evidence type="ECO:0000259" key="5">
    <source>
        <dbReference type="Pfam" id="PF01258"/>
    </source>
</evidence>
<accession>A0A0D8J421</accession>
<feature type="zinc finger region" description="dksA C4-type" evidence="4">
    <location>
        <begin position="84"/>
        <end position="108"/>
    </location>
</feature>
<keyword evidence="7" id="KW-1185">Reference proteome</keyword>
<dbReference type="OrthoDB" id="1121111at2"/>
<evidence type="ECO:0000313" key="6">
    <source>
        <dbReference type="EMBL" id="KJF41695.1"/>
    </source>
</evidence>
<reference evidence="6 7" key="1">
    <citation type="submission" date="2014-09" db="EMBL/GenBank/DDBJ databases">
        <title>Draft Genome Sequence of Draconibacterium sp. JN14CK-3.</title>
        <authorList>
            <person name="Dong C."/>
            <person name="Lai Q."/>
            <person name="Shao Z."/>
        </authorList>
    </citation>
    <scope>NUCLEOTIDE SEQUENCE [LARGE SCALE GENOMIC DNA]</scope>
    <source>
        <strain evidence="6 7">JN14CK-3</strain>
    </source>
</reference>
<comment type="caution">
    <text evidence="6">The sequence shown here is derived from an EMBL/GenBank/DDBJ whole genome shotgun (WGS) entry which is preliminary data.</text>
</comment>
<dbReference type="RefSeq" id="WP_045033735.1">
    <property type="nucleotide sequence ID" value="NZ_JRHC01000010.1"/>
</dbReference>
<evidence type="ECO:0000256" key="2">
    <source>
        <dbReference type="ARBA" id="ARBA00022771"/>
    </source>
</evidence>
<gene>
    <name evidence="6" type="ORF">LH29_24120</name>
</gene>
<dbReference type="PANTHER" id="PTHR33823:SF4">
    <property type="entry name" value="GENERAL STRESS PROTEIN 16O"/>
    <property type="match status" value="1"/>
</dbReference>
<dbReference type="AlphaFoldDB" id="A0A0D8J421"/>
<dbReference type="PROSITE" id="PS51128">
    <property type="entry name" value="ZF_DKSA_2"/>
    <property type="match status" value="1"/>
</dbReference>
<proteinExistence type="predicted"/>
<protein>
    <submittedName>
        <fullName evidence="6">TraR/DksA family transcriptional regulator</fullName>
    </submittedName>
</protein>
<dbReference type="SUPFAM" id="SSF57716">
    <property type="entry name" value="Glucocorticoid receptor-like (DNA-binding domain)"/>
    <property type="match status" value="1"/>
</dbReference>
<dbReference type="EMBL" id="JRHC01000010">
    <property type="protein sequence ID" value="KJF41695.1"/>
    <property type="molecule type" value="Genomic_DNA"/>
</dbReference>
<dbReference type="Gene3D" id="1.20.120.910">
    <property type="entry name" value="DksA, coiled-coil domain"/>
    <property type="match status" value="1"/>
</dbReference>